<evidence type="ECO:0000313" key="4">
    <source>
        <dbReference type="Proteomes" id="UP000194420"/>
    </source>
</evidence>
<sequence length="146" mass="15302">MRSIFILSLGALLAGCTSGVPLPGSVPRAQAPSTTTAATPPPQRPAPAPTRPASGFRAPQVMRLPGLERVIGRSAAQLEREFGTAQLDVWEGDARKLQFAGEPCVLDIYLYPMQPGAAPSATHVEARRASDGAAVDRASCVRALSR</sequence>
<feature type="compositionally biased region" description="Pro residues" evidence="1">
    <location>
        <begin position="39"/>
        <end position="50"/>
    </location>
</feature>
<dbReference type="EMBL" id="FXWG01000002">
    <property type="protein sequence ID" value="SMQ68927.1"/>
    <property type="molecule type" value="Genomic_DNA"/>
</dbReference>
<evidence type="ECO:0000313" key="3">
    <source>
        <dbReference type="EMBL" id="SMQ68927.1"/>
    </source>
</evidence>
<feature type="region of interest" description="Disordered" evidence="1">
    <location>
        <begin position="25"/>
        <end position="58"/>
    </location>
</feature>
<dbReference type="PROSITE" id="PS51257">
    <property type="entry name" value="PROKAR_LIPOPROTEIN"/>
    <property type="match status" value="1"/>
</dbReference>
<dbReference type="RefSeq" id="WP_086437149.1">
    <property type="nucleotide sequence ID" value="NZ_FXWG01000002.1"/>
</dbReference>
<protein>
    <recommendedName>
        <fullName evidence="5">Beta-barrel assembly machine subunit BamE</fullName>
    </recommendedName>
</protein>
<dbReference type="AlphaFoldDB" id="A0A1Y6F285"/>
<reference evidence="4" key="1">
    <citation type="submission" date="2017-04" db="EMBL/GenBank/DDBJ databases">
        <authorList>
            <person name="Varghese N."/>
            <person name="Submissions S."/>
        </authorList>
    </citation>
    <scope>NUCLEOTIDE SEQUENCE [LARGE SCALE GENOMIC DNA]</scope>
</reference>
<organism evidence="3 4">
    <name type="scientific">Altererythrobacter xiamenensis</name>
    <dbReference type="NCBI Taxonomy" id="1316679"/>
    <lineage>
        <taxon>Bacteria</taxon>
        <taxon>Pseudomonadati</taxon>
        <taxon>Pseudomonadota</taxon>
        <taxon>Alphaproteobacteria</taxon>
        <taxon>Sphingomonadales</taxon>
        <taxon>Erythrobacteraceae</taxon>
        <taxon>Altererythrobacter</taxon>
    </lineage>
</organism>
<dbReference type="OrthoDB" id="8482143at2"/>
<evidence type="ECO:0000256" key="1">
    <source>
        <dbReference type="SAM" id="MobiDB-lite"/>
    </source>
</evidence>
<feature type="chain" id="PRO_5012802939" description="Beta-barrel assembly machine subunit BamE" evidence="2">
    <location>
        <begin position="20"/>
        <end position="146"/>
    </location>
</feature>
<keyword evidence="4" id="KW-1185">Reference proteome</keyword>
<name>A0A1Y6F285_9SPHN</name>
<feature type="compositionally biased region" description="Low complexity" evidence="1">
    <location>
        <begin position="27"/>
        <end position="38"/>
    </location>
</feature>
<evidence type="ECO:0000256" key="2">
    <source>
        <dbReference type="SAM" id="SignalP"/>
    </source>
</evidence>
<keyword evidence="2" id="KW-0732">Signal</keyword>
<dbReference type="Proteomes" id="UP000194420">
    <property type="component" value="Unassembled WGS sequence"/>
</dbReference>
<feature type="signal peptide" evidence="2">
    <location>
        <begin position="1"/>
        <end position="19"/>
    </location>
</feature>
<evidence type="ECO:0008006" key="5">
    <source>
        <dbReference type="Google" id="ProtNLM"/>
    </source>
</evidence>
<gene>
    <name evidence="3" type="ORF">SAMN06297468_1198</name>
</gene>
<accession>A0A1Y6F285</accession>
<proteinExistence type="predicted"/>